<dbReference type="EMBL" id="FQUT01000001">
    <property type="protein sequence ID" value="SHE56789.1"/>
    <property type="molecule type" value="Genomic_DNA"/>
</dbReference>
<dbReference type="Proteomes" id="UP000184518">
    <property type="component" value="Unassembled WGS sequence"/>
</dbReference>
<name>A0A1M4UJB4_9FLAO</name>
<accession>A0A1M4UJB4</accession>
<proteinExistence type="predicted"/>
<keyword evidence="2" id="KW-1185">Reference proteome</keyword>
<protein>
    <submittedName>
        <fullName evidence="1">Uncharacterized protein</fullName>
    </submittedName>
</protein>
<gene>
    <name evidence="1" type="ORF">SAMN05443633_101522</name>
</gene>
<organism evidence="1 2">
    <name type="scientific">Chryseobacterium arachidis</name>
    <dbReference type="NCBI Taxonomy" id="1416778"/>
    <lineage>
        <taxon>Bacteria</taxon>
        <taxon>Pseudomonadati</taxon>
        <taxon>Bacteroidota</taxon>
        <taxon>Flavobacteriia</taxon>
        <taxon>Flavobacteriales</taxon>
        <taxon>Weeksellaceae</taxon>
        <taxon>Chryseobacterium group</taxon>
        <taxon>Chryseobacterium</taxon>
    </lineage>
</organism>
<evidence type="ECO:0000313" key="2">
    <source>
        <dbReference type="Proteomes" id="UP000184518"/>
    </source>
</evidence>
<reference evidence="2" key="1">
    <citation type="submission" date="2016-11" db="EMBL/GenBank/DDBJ databases">
        <authorList>
            <person name="Varghese N."/>
            <person name="Submissions S."/>
        </authorList>
    </citation>
    <scope>NUCLEOTIDE SEQUENCE [LARGE SCALE GENOMIC DNA]</scope>
    <source>
        <strain evidence="2">DSM 27619</strain>
    </source>
</reference>
<evidence type="ECO:0000313" key="1">
    <source>
        <dbReference type="EMBL" id="SHE56789.1"/>
    </source>
</evidence>
<dbReference type="AlphaFoldDB" id="A0A1M4UJB4"/>
<dbReference type="STRING" id="1416778.SAMN05443633_101522"/>
<sequence length="234" mass="27535">MDQREGDGYIAYERLYFLTMKPTLEFPKTIRFLNRDEIPNNPSILKGWEESKTANIVQGYTFRLNKNNPENKSIGFNFFAEINIDNSDLWSLVLSLSQTLPDVAAVLFGDIDFDLNYGNYEERDGILEFISQYKKELTQDAFISFGLIYNDDESLVEIFIDESKYIKYWGIDENFFREIMNDFGLKEIENLEFVDEYPKVREVLTRFDKAAVDSKTLIEIFSEKYLNQPLFILN</sequence>